<feature type="transmembrane region" description="Helical" evidence="5">
    <location>
        <begin position="257"/>
        <end position="278"/>
    </location>
</feature>
<dbReference type="GO" id="GO:0015291">
    <property type="term" value="F:secondary active transmembrane transporter activity"/>
    <property type="evidence" value="ECO:0007669"/>
    <property type="project" value="UniProtKB-ARBA"/>
</dbReference>
<keyword evidence="4 5" id="KW-0472">Membrane</keyword>
<feature type="transmembrane region" description="Helical" evidence="5">
    <location>
        <begin position="369"/>
        <end position="386"/>
    </location>
</feature>
<feature type="transmembrane region" description="Helical" evidence="5">
    <location>
        <begin position="6"/>
        <end position="30"/>
    </location>
</feature>
<evidence type="ECO:0000256" key="1">
    <source>
        <dbReference type="ARBA" id="ARBA00004141"/>
    </source>
</evidence>
<dbReference type="InterPro" id="IPR044777">
    <property type="entry name" value="SLC17A9-like"/>
</dbReference>
<dbReference type="PANTHER" id="PTHR11662">
    <property type="entry name" value="SOLUTE CARRIER FAMILY 17"/>
    <property type="match status" value="1"/>
</dbReference>
<dbReference type="PROSITE" id="PS50850">
    <property type="entry name" value="MFS"/>
    <property type="match status" value="1"/>
</dbReference>
<evidence type="ECO:0000256" key="2">
    <source>
        <dbReference type="ARBA" id="ARBA00022692"/>
    </source>
</evidence>
<dbReference type="InterPro" id="IPR020846">
    <property type="entry name" value="MFS_dom"/>
</dbReference>
<name>A0AAV2ZUC6_PYXAD</name>
<feature type="transmembrane region" description="Helical" evidence="5">
    <location>
        <begin position="220"/>
        <end position="245"/>
    </location>
</feature>
<dbReference type="CDD" id="cd17380">
    <property type="entry name" value="MFS_SLC17A9_like"/>
    <property type="match status" value="1"/>
</dbReference>
<proteinExistence type="predicted"/>
<feature type="transmembrane region" description="Helical" evidence="5">
    <location>
        <begin position="290"/>
        <end position="315"/>
    </location>
</feature>
<organism evidence="7 8">
    <name type="scientific">Pyxicephalus adspersus</name>
    <name type="common">African bullfrog</name>
    <dbReference type="NCBI Taxonomy" id="30357"/>
    <lineage>
        <taxon>Eukaryota</taxon>
        <taxon>Metazoa</taxon>
        <taxon>Chordata</taxon>
        <taxon>Craniata</taxon>
        <taxon>Vertebrata</taxon>
        <taxon>Euteleostomi</taxon>
        <taxon>Amphibia</taxon>
        <taxon>Batrachia</taxon>
        <taxon>Anura</taxon>
        <taxon>Neobatrachia</taxon>
        <taxon>Ranoidea</taxon>
        <taxon>Pyxicephalidae</taxon>
        <taxon>Pyxicephalinae</taxon>
        <taxon>Pyxicephalus</taxon>
    </lineage>
</organism>
<evidence type="ECO:0000256" key="4">
    <source>
        <dbReference type="ARBA" id="ARBA00023136"/>
    </source>
</evidence>
<dbReference type="InterPro" id="IPR050382">
    <property type="entry name" value="MFS_Na/Anion_cotransporter"/>
</dbReference>
<evidence type="ECO:0000313" key="7">
    <source>
        <dbReference type="EMBL" id="DBA22064.1"/>
    </source>
</evidence>
<gene>
    <name evidence="7" type="ORF">GDO54_013137</name>
</gene>
<feature type="transmembrane region" description="Helical" evidence="5">
    <location>
        <begin position="133"/>
        <end position="151"/>
    </location>
</feature>
<dbReference type="Gene3D" id="1.20.1250.20">
    <property type="entry name" value="MFS general substrate transporter like domains"/>
    <property type="match status" value="2"/>
</dbReference>
<comment type="caution">
    <text evidence="7">The sequence shown here is derived from an EMBL/GenBank/DDBJ whole genome shotgun (WGS) entry which is preliminary data.</text>
</comment>
<feature type="transmembrane region" description="Helical" evidence="5">
    <location>
        <begin position="109"/>
        <end position="127"/>
    </location>
</feature>
<evidence type="ECO:0000256" key="3">
    <source>
        <dbReference type="ARBA" id="ARBA00022989"/>
    </source>
</evidence>
<dbReference type="InterPro" id="IPR011701">
    <property type="entry name" value="MFS"/>
</dbReference>
<evidence type="ECO:0000259" key="6">
    <source>
        <dbReference type="PROSITE" id="PS50850"/>
    </source>
</evidence>
<feature type="transmembrane region" description="Helical" evidence="5">
    <location>
        <begin position="42"/>
        <end position="61"/>
    </location>
</feature>
<dbReference type="GO" id="GO:0015867">
    <property type="term" value="P:ATP transport"/>
    <property type="evidence" value="ECO:0007669"/>
    <property type="project" value="TreeGrafter"/>
</dbReference>
<feature type="domain" description="Major facilitator superfamily (MFS) profile" evidence="6">
    <location>
        <begin position="43"/>
        <end position="405"/>
    </location>
</feature>
<feature type="transmembrane region" description="Helical" evidence="5">
    <location>
        <begin position="171"/>
        <end position="194"/>
    </location>
</feature>
<evidence type="ECO:0000256" key="5">
    <source>
        <dbReference type="SAM" id="Phobius"/>
    </source>
</evidence>
<reference evidence="7" key="1">
    <citation type="thesis" date="2020" institute="ProQuest LLC" country="789 East Eisenhower Parkway, Ann Arbor, MI, USA">
        <title>Comparative Genomics and Chromosome Evolution.</title>
        <authorList>
            <person name="Mudd A.B."/>
        </authorList>
    </citation>
    <scope>NUCLEOTIDE SEQUENCE</scope>
    <source>
        <strain evidence="7">1538</strain>
        <tissue evidence="7">Blood</tissue>
    </source>
</reference>
<dbReference type="SUPFAM" id="SSF103473">
    <property type="entry name" value="MFS general substrate transporter"/>
    <property type="match status" value="1"/>
</dbReference>
<dbReference type="Pfam" id="PF07690">
    <property type="entry name" value="MFS_1"/>
    <property type="match status" value="1"/>
</dbReference>
<comment type="subcellular location">
    <subcellularLocation>
        <location evidence="1">Membrane</location>
        <topology evidence="1">Multi-pass membrane protein</topology>
    </subcellularLocation>
</comment>
<dbReference type="AlphaFoldDB" id="A0AAV2ZUC6"/>
<evidence type="ECO:0000313" key="8">
    <source>
        <dbReference type="Proteomes" id="UP001181693"/>
    </source>
</evidence>
<accession>A0AAV2ZUC6</accession>
<keyword evidence="8" id="KW-1185">Reference proteome</keyword>
<protein>
    <recommendedName>
        <fullName evidence="6">Major facilitator superfamily (MFS) profile domain-containing protein</fullName>
    </recommendedName>
</protein>
<dbReference type="Proteomes" id="UP001181693">
    <property type="component" value="Unassembled WGS sequence"/>
</dbReference>
<feature type="transmembrane region" description="Helical" evidence="5">
    <location>
        <begin position="336"/>
        <end position="357"/>
    </location>
</feature>
<keyword evidence="2 5" id="KW-0812">Transmembrane</keyword>
<dbReference type="PANTHER" id="PTHR11662:SF279">
    <property type="entry name" value="VOLTAGE-GATED PURINE NUCLEOTIDE UNIPORTER SLC17A9"/>
    <property type="match status" value="1"/>
</dbReference>
<sequence>MIFHALIIPMIHLQCPALLFLFPSTSMLPFPASTSYRCEVRVWMFTLLAGTCFLYCARSSLPICAVSMSEQFGWNKKQTGLALSSFFWGYCLTQIAGGHLSDKVGGERVLLVSALLWGFITVVTPLVTHATSASLFLVSFLRFLMGLLQGVHFPALSSVFAKRVRDKERGFFCSFVGCGSQCGTLLIGGAGSLLQDWYGWESFTTSAKANMPWRRLLKKAPVWAVIIGQVSVASSAFTLFSWVPIFFKNRFPDSKGLIFNVVPWLAAIPSALVSGRLTDHLIKTGMGVSSIFIFLLGQSTSFSQAMVFISVAASLQTFNHSGLTINIQDLAPSCSGFLFGVANTGGSVFGILWVYLSGYLLDITGSWDSMFHLLVAVNVLGLLVYLEFAKTERMDIEGAIPVLRV</sequence>
<dbReference type="GO" id="GO:0016020">
    <property type="term" value="C:membrane"/>
    <property type="evidence" value="ECO:0007669"/>
    <property type="project" value="UniProtKB-SubCell"/>
</dbReference>
<dbReference type="FunFam" id="1.20.1250.20:FF:000059">
    <property type="entry name" value="Solute carrier family 17 member 9"/>
    <property type="match status" value="1"/>
</dbReference>
<dbReference type="EMBL" id="DYDO01000006">
    <property type="protein sequence ID" value="DBA22064.1"/>
    <property type="molecule type" value="Genomic_DNA"/>
</dbReference>
<dbReference type="InterPro" id="IPR036259">
    <property type="entry name" value="MFS_trans_sf"/>
</dbReference>
<keyword evidence="3 5" id="KW-1133">Transmembrane helix</keyword>